<reference evidence="1 2" key="1">
    <citation type="journal article" date="2019" name="Sci. Rep.">
        <title>Orb-weaving spider Araneus ventricosus genome elucidates the spidroin gene catalogue.</title>
        <authorList>
            <person name="Kono N."/>
            <person name="Nakamura H."/>
            <person name="Ohtoshi R."/>
            <person name="Moran D.A.P."/>
            <person name="Shinohara A."/>
            <person name="Yoshida Y."/>
            <person name="Fujiwara M."/>
            <person name="Mori M."/>
            <person name="Tomita M."/>
            <person name="Arakawa K."/>
        </authorList>
    </citation>
    <scope>NUCLEOTIDE SEQUENCE [LARGE SCALE GENOMIC DNA]</scope>
</reference>
<sequence>MGEGLAPVVRSRLRDQRVPGSKFDSTEDPPCMFAWSTLNRTQWCGAEIWSGFQLGCRIRHLPEVLNEDALVLLQNGTLRLFSEWPKI</sequence>
<protein>
    <submittedName>
        <fullName evidence="1">Uncharacterized protein</fullName>
    </submittedName>
</protein>
<organism evidence="1 2">
    <name type="scientific">Araneus ventricosus</name>
    <name type="common">Orbweaver spider</name>
    <name type="synonym">Epeira ventricosa</name>
    <dbReference type="NCBI Taxonomy" id="182803"/>
    <lineage>
        <taxon>Eukaryota</taxon>
        <taxon>Metazoa</taxon>
        <taxon>Ecdysozoa</taxon>
        <taxon>Arthropoda</taxon>
        <taxon>Chelicerata</taxon>
        <taxon>Arachnida</taxon>
        <taxon>Araneae</taxon>
        <taxon>Araneomorphae</taxon>
        <taxon>Entelegynae</taxon>
        <taxon>Araneoidea</taxon>
        <taxon>Araneidae</taxon>
        <taxon>Araneus</taxon>
    </lineage>
</organism>
<proteinExistence type="predicted"/>
<dbReference type="Proteomes" id="UP000499080">
    <property type="component" value="Unassembled WGS sequence"/>
</dbReference>
<evidence type="ECO:0000313" key="2">
    <source>
        <dbReference type="Proteomes" id="UP000499080"/>
    </source>
</evidence>
<accession>A0A4Y2CT22</accession>
<gene>
    <name evidence="1" type="ORF">AVEN_173593_1</name>
</gene>
<dbReference type="EMBL" id="BGPR01000234">
    <property type="protein sequence ID" value="GBM06838.1"/>
    <property type="molecule type" value="Genomic_DNA"/>
</dbReference>
<evidence type="ECO:0000313" key="1">
    <source>
        <dbReference type="EMBL" id="GBM06838.1"/>
    </source>
</evidence>
<name>A0A4Y2CT22_ARAVE</name>
<comment type="caution">
    <text evidence="1">The sequence shown here is derived from an EMBL/GenBank/DDBJ whole genome shotgun (WGS) entry which is preliminary data.</text>
</comment>
<keyword evidence="2" id="KW-1185">Reference proteome</keyword>
<dbReference type="AlphaFoldDB" id="A0A4Y2CT22"/>